<evidence type="ECO:0000313" key="2">
    <source>
        <dbReference type="Proteomes" id="UP000571554"/>
    </source>
</evidence>
<organism evidence="1 2">
    <name type="scientific">Paraburkholderia bannensis</name>
    <dbReference type="NCBI Taxonomy" id="765414"/>
    <lineage>
        <taxon>Bacteria</taxon>
        <taxon>Pseudomonadati</taxon>
        <taxon>Pseudomonadota</taxon>
        <taxon>Betaproteobacteria</taxon>
        <taxon>Burkholderiales</taxon>
        <taxon>Burkholderiaceae</taxon>
        <taxon>Paraburkholderia</taxon>
    </lineage>
</organism>
<keyword evidence="2" id="KW-1185">Reference proteome</keyword>
<dbReference type="Proteomes" id="UP000571554">
    <property type="component" value="Unassembled WGS sequence"/>
</dbReference>
<gene>
    <name evidence="1" type="ORF">F4827_005277</name>
</gene>
<dbReference type="EMBL" id="JACHBW010000017">
    <property type="protein sequence ID" value="MBB6105410.1"/>
    <property type="molecule type" value="Genomic_DNA"/>
</dbReference>
<proteinExistence type="predicted"/>
<sequence length="34" mass="3652">MNINASDAEPDRKAARLERQVARTEKALAAVKAG</sequence>
<accession>A0A7W9U3S4</accession>
<comment type="caution">
    <text evidence="1">The sequence shown here is derived from an EMBL/GenBank/DDBJ whole genome shotgun (WGS) entry which is preliminary data.</text>
</comment>
<evidence type="ECO:0000313" key="1">
    <source>
        <dbReference type="EMBL" id="MBB6105410.1"/>
    </source>
</evidence>
<protein>
    <submittedName>
        <fullName evidence="1">Uncharacterized protein</fullName>
    </submittedName>
</protein>
<dbReference type="AlphaFoldDB" id="A0A7W9U3S4"/>
<name>A0A7W9U3S4_9BURK</name>
<reference evidence="1 2" key="1">
    <citation type="submission" date="2020-08" db="EMBL/GenBank/DDBJ databases">
        <title>Above-ground endophytic microbial communities from plants in different locations in the United States.</title>
        <authorList>
            <person name="Frank C."/>
        </authorList>
    </citation>
    <scope>NUCLEOTIDE SEQUENCE [LARGE SCALE GENOMIC DNA]</scope>
    <source>
        <strain evidence="1 2">WP4_2_2</strain>
    </source>
</reference>